<dbReference type="EMBL" id="CM056817">
    <property type="protein sequence ID" value="KAJ8619859.1"/>
    <property type="molecule type" value="Genomic_DNA"/>
</dbReference>
<name>A0ACC2KFX8_PERAE</name>
<evidence type="ECO:0000313" key="1">
    <source>
        <dbReference type="EMBL" id="KAJ8619859.1"/>
    </source>
</evidence>
<gene>
    <name evidence="1" type="ORF">MRB53_028388</name>
</gene>
<organism evidence="1 2">
    <name type="scientific">Persea americana</name>
    <name type="common">Avocado</name>
    <dbReference type="NCBI Taxonomy" id="3435"/>
    <lineage>
        <taxon>Eukaryota</taxon>
        <taxon>Viridiplantae</taxon>
        <taxon>Streptophyta</taxon>
        <taxon>Embryophyta</taxon>
        <taxon>Tracheophyta</taxon>
        <taxon>Spermatophyta</taxon>
        <taxon>Magnoliopsida</taxon>
        <taxon>Magnoliidae</taxon>
        <taxon>Laurales</taxon>
        <taxon>Lauraceae</taxon>
        <taxon>Persea</taxon>
    </lineage>
</organism>
<evidence type="ECO:0000313" key="2">
    <source>
        <dbReference type="Proteomes" id="UP001234297"/>
    </source>
</evidence>
<proteinExistence type="predicted"/>
<accession>A0ACC2KFX8</accession>
<reference evidence="1 2" key="1">
    <citation type="journal article" date="2022" name="Hortic Res">
        <title>A haplotype resolved chromosomal level avocado genome allows analysis of novel avocado genes.</title>
        <authorList>
            <person name="Nath O."/>
            <person name="Fletcher S.J."/>
            <person name="Hayward A."/>
            <person name="Shaw L.M."/>
            <person name="Masouleh A.K."/>
            <person name="Furtado A."/>
            <person name="Henry R.J."/>
            <person name="Mitter N."/>
        </authorList>
    </citation>
    <scope>NUCLEOTIDE SEQUENCE [LARGE SCALE GENOMIC DNA]</scope>
    <source>
        <strain evidence="2">cv. Hass</strain>
    </source>
</reference>
<protein>
    <submittedName>
        <fullName evidence="1">Uncharacterized protein</fullName>
    </submittedName>
</protein>
<dbReference type="Proteomes" id="UP001234297">
    <property type="component" value="Chromosome 9"/>
</dbReference>
<comment type="caution">
    <text evidence="1">The sequence shown here is derived from an EMBL/GenBank/DDBJ whole genome shotgun (WGS) entry which is preliminary data.</text>
</comment>
<keyword evidence="2" id="KW-1185">Reference proteome</keyword>
<sequence>MNENVGQSILGKHPSSSSSPPDSQDNHTSVVSPFDPKPNSGPAVMTSANMVSDFSLDIHPTSAQVHVPTSCLRDNARPSSLATVTPNEGFTLASTSIARQCDFDPPIQLSPSSHPPPTVATLVDMNDTEPTTASSVTLPQSFAP</sequence>